<dbReference type="InterPro" id="IPR004843">
    <property type="entry name" value="Calcineurin-like_PHP"/>
</dbReference>
<feature type="domain" description="Calcineurin-like phosphoesterase" evidence="1">
    <location>
        <begin position="1"/>
        <end position="163"/>
    </location>
</feature>
<dbReference type="OrthoDB" id="9800565at2"/>
<dbReference type="PIRSF" id="PIRSF000883">
    <property type="entry name" value="Pesterase_MJ0912"/>
    <property type="match status" value="1"/>
</dbReference>
<accession>A0A1M7J2B7</accession>
<protein>
    <submittedName>
        <fullName evidence="2">Calcineurin-like phosphoesterase superfamily domain-containing protein</fullName>
    </submittedName>
</protein>
<dbReference type="InterPro" id="IPR029052">
    <property type="entry name" value="Metallo-depent_PP-like"/>
</dbReference>
<reference evidence="2 3" key="1">
    <citation type="submission" date="2016-11" db="EMBL/GenBank/DDBJ databases">
        <authorList>
            <person name="Jaros S."/>
            <person name="Januszkiewicz K."/>
            <person name="Wedrychowicz H."/>
        </authorList>
    </citation>
    <scope>NUCLEOTIDE SEQUENCE [LARGE SCALE GENOMIC DNA]</scope>
    <source>
        <strain evidence="2 3">Y1</strain>
    </source>
</reference>
<evidence type="ECO:0000313" key="3">
    <source>
        <dbReference type="Proteomes" id="UP000184394"/>
    </source>
</evidence>
<dbReference type="Proteomes" id="UP000184394">
    <property type="component" value="Unassembled WGS sequence"/>
</dbReference>
<sequence>MKIAVFSDVHGNLKALKTVLAQIREKNADLTVFLGDIFQRGNEEFECLELLKNSGIICLKGNCELYTEHGVDVDPDVEHLRAYYDGIRDRITAEQMDFIKQMPLFHEIEAHGHKLHFSHFLFSDINKPYPFLQLSSLKDGVFDKTCESEYVKKYDLAVVGHCHQNFVKGNVVSVSVSGLEGAAYLMIEVNDDSVDFEHISLD</sequence>
<evidence type="ECO:0000313" key="2">
    <source>
        <dbReference type="EMBL" id="SHM47166.1"/>
    </source>
</evidence>
<dbReference type="Pfam" id="PF00149">
    <property type="entry name" value="Metallophos"/>
    <property type="match status" value="1"/>
</dbReference>
<dbReference type="GO" id="GO:0005737">
    <property type="term" value="C:cytoplasm"/>
    <property type="evidence" value="ECO:0007669"/>
    <property type="project" value="TreeGrafter"/>
</dbReference>
<dbReference type="RefSeq" id="WP_072950126.1">
    <property type="nucleotide sequence ID" value="NZ_FRCT01000005.1"/>
</dbReference>
<dbReference type="PANTHER" id="PTHR42850">
    <property type="entry name" value="METALLOPHOSPHOESTERASE"/>
    <property type="match status" value="1"/>
</dbReference>
<evidence type="ECO:0000259" key="1">
    <source>
        <dbReference type="Pfam" id="PF00149"/>
    </source>
</evidence>
<gene>
    <name evidence="2" type="ORF">SAMN04487860_10594</name>
</gene>
<organism evidence="2 3">
    <name type="scientific">Ruminococcus flavefaciens</name>
    <dbReference type="NCBI Taxonomy" id="1265"/>
    <lineage>
        <taxon>Bacteria</taxon>
        <taxon>Bacillati</taxon>
        <taxon>Bacillota</taxon>
        <taxon>Clostridia</taxon>
        <taxon>Eubacteriales</taxon>
        <taxon>Oscillospiraceae</taxon>
        <taxon>Ruminococcus</taxon>
    </lineage>
</organism>
<dbReference type="Gene3D" id="3.60.21.10">
    <property type="match status" value="1"/>
</dbReference>
<dbReference type="InterPro" id="IPR011152">
    <property type="entry name" value="Pesterase_MJ0912"/>
</dbReference>
<dbReference type="EMBL" id="FRCT01000005">
    <property type="protein sequence ID" value="SHM47166.1"/>
    <property type="molecule type" value="Genomic_DNA"/>
</dbReference>
<dbReference type="InterPro" id="IPR050126">
    <property type="entry name" value="Ap4A_hydrolase"/>
</dbReference>
<dbReference type="GO" id="GO:0016791">
    <property type="term" value="F:phosphatase activity"/>
    <property type="evidence" value="ECO:0007669"/>
    <property type="project" value="TreeGrafter"/>
</dbReference>
<dbReference type="AlphaFoldDB" id="A0A1M7J2B7"/>
<name>A0A1M7J2B7_RUMFL</name>
<proteinExistence type="predicted"/>
<dbReference type="SUPFAM" id="SSF56300">
    <property type="entry name" value="Metallo-dependent phosphatases"/>
    <property type="match status" value="1"/>
</dbReference>